<evidence type="ECO:0000313" key="1">
    <source>
        <dbReference type="EMBL" id="ETW02873.1"/>
    </source>
</evidence>
<proteinExistence type="predicted"/>
<dbReference type="OrthoDB" id="67037at2759"/>
<organism evidence="1">
    <name type="scientific">Aphanomyces invadans</name>
    <dbReference type="NCBI Taxonomy" id="157072"/>
    <lineage>
        <taxon>Eukaryota</taxon>
        <taxon>Sar</taxon>
        <taxon>Stramenopiles</taxon>
        <taxon>Oomycota</taxon>
        <taxon>Saprolegniomycetes</taxon>
        <taxon>Saprolegniales</taxon>
        <taxon>Verrucalvaceae</taxon>
        <taxon>Aphanomyces</taxon>
    </lineage>
</organism>
<gene>
    <name evidence="1" type="ORF">H310_05345</name>
</gene>
<dbReference type="EMBL" id="KI913960">
    <property type="protein sequence ID" value="ETW02873.1"/>
    <property type="molecule type" value="Genomic_DNA"/>
</dbReference>
<dbReference type="VEuPathDB" id="FungiDB:H310_05345"/>
<name>A0A024UB75_9STRA</name>
<protein>
    <submittedName>
        <fullName evidence="1">Uncharacterized protein</fullName>
    </submittedName>
</protein>
<dbReference type="GeneID" id="20082395"/>
<dbReference type="RefSeq" id="XP_008868257.1">
    <property type="nucleotide sequence ID" value="XM_008870035.1"/>
</dbReference>
<accession>A0A024UB75</accession>
<reference evidence="1" key="1">
    <citation type="submission" date="2013-12" db="EMBL/GenBank/DDBJ databases">
        <title>The Genome Sequence of Aphanomyces invadans NJM9701.</title>
        <authorList>
            <consortium name="The Broad Institute Genomics Platform"/>
            <person name="Russ C."/>
            <person name="Tyler B."/>
            <person name="van West P."/>
            <person name="Dieguez-Uribeondo J."/>
            <person name="Young S.K."/>
            <person name="Zeng Q."/>
            <person name="Gargeya S."/>
            <person name="Fitzgerald M."/>
            <person name="Abouelleil A."/>
            <person name="Alvarado L."/>
            <person name="Chapman S.B."/>
            <person name="Gainer-Dewar J."/>
            <person name="Goldberg J."/>
            <person name="Griggs A."/>
            <person name="Gujja S."/>
            <person name="Hansen M."/>
            <person name="Howarth C."/>
            <person name="Imamovic A."/>
            <person name="Ireland A."/>
            <person name="Larimer J."/>
            <person name="McCowan C."/>
            <person name="Murphy C."/>
            <person name="Pearson M."/>
            <person name="Poon T.W."/>
            <person name="Priest M."/>
            <person name="Roberts A."/>
            <person name="Saif S."/>
            <person name="Shea T."/>
            <person name="Sykes S."/>
            <person name="Wortman J."/>
            <person name="Nusbaum C."/>
            <person name="Birren B."/>
        </authorList>
    </citation>
    <scope>NUCLEOTIDE SEQUENCE [LARGE SCALE GENOMIC DNA]</scope>
    <source>
        <strain evidence="1">NJM9701</strain>
    </source>
</reference>
<dbReference type="AlphaFoldDB" id="A0A024UB75"/>
<sequence>MALSFPIPHVSVADLVLSVEAAELQGPLVFLLSQLHPSDAVACVHAMFMFHKSCASPHNPGRSSTLQAMIDTLALFVASYAPSSKGSLKRQLESLASWSKCHVLQRAITALGSNDRDPVFLDGTNPQVSTYPQVVQQLLRSMESKDVAIDTTWIHDLAVACIDCCDHCHCRPLEYSLYLTEESLLQAVTGAASMENSPHGTETPTNVTDSTHDEIPMGVEDEDWHAEPILAQDQAHQTFSRLLASPSWTSANIEWLQAYVDHIDDLHVLCIQVGWIIQSASRDKTARPATTTNALHALMNFVTPSTPPHAFLRVAAFDPHGVIQALVTHGLLTRETRPLCIQVLSMLAPFVQPDVLAQLVSEAFSTHSLAAPWRHAAEWGRLLVQSDMITSNGFFVACVLPRLRNGTDSDECINGWLTAHELLVPSTNAKAMAPLVLTNPATSSSLLELSVLELRRLWASTSSEALSAYYNHTQVVFSTFEALVALASPATVKCVASKCELSKTDDVRLRVLLTAPSETDLPWTAALASKTFAWNTHMTNLIWGAVLGHPASVEALPHVQDAVASDARWRHDIPWAMAVTVLAVHAIAPCANAVQFERLTLVVLPQLAPTLPTGDTLVVPGHKGRRELAFEWTWPLWTVRCTALGLHAVQPVHSVRALTWAVEAVLANDRPSPGIAALLVCFGGVVVVLNGTFAHASVPEKLKVLGRTLLTRLARISAAEACAPSFATTYTRFCIDQLEDAALRQAFRRLVPIK</sequence>